<name>A0A1L9NDK8_ASPTC</name>
<evidence type="ECO:0000256" key="8">
    <source>
        <dbReference type="RuleBase" id="RU361238"/>
    </source>
</evidence>
<dbReference type="EMBL" id="KV878187">
    <property type="protein sequence ID" value="OJI87376.1"/>
    <property type="molecule type" value="Genomic_DNA"/>
</dbReference>
<dbReference type="SUPFAM" id="SSF53474">
    <property type="entry name" value="alpha/beta-Hydrolases"/>
    <property type="match status" value="1"/>
</dbReference>
<feature type="signal peptide" evidence="8">
    <location>
        <begin position="1"/>
        <end position="19"/>
    </location>
</feature>
<evidence type="ECO:0000256" key="1">
    <source>
        <dbReference type="ARBA" id="ARBA00006249"/>
    </source>
</evidence>
<dbReference type="EC" id="3.1.1.-" evidence="8"/>
<reference evidence="10" key="1">
    <citation type="journal article" date="2017" name="Genome Biol.">
        <title>Comparative genomics reveals high biological diversity and specific adaptations in the industrially and medically important fungal genus Aspergillus.</title>
        <authorList>
            <person name="de Vries R.P."/>
            <person name="Riley R."/>
            <person name="Wiebenga A."/>
            <person name="Aguilar-Osorio G."/>
            <person name="Amillis S."/>
            <person name="Uchima C.A."/>
            <person name="Anderluh G."/>
            <person name="Asadollahi M."/>
            <person name="Askin M."/>
            <person name="Barry K."/>
            <person name="Battaglia E."/>
            <person name="Bayram O."/>
            <person name="Benocci T."/>
            <person name="Braus-Stromeyer S.A."/>
            <person name="Caldana C."/>
            <person name="Canovas D."/>
            <person name="Cerqueira G.C."/>
            <person name="Chen F."/>
            <person name="Chen W."/>
            <person name="Choi C."/>
            <person name="Clum A."/>
            <person name="Dos Santos R.A."/>
            <person name="Damasio A.R."/>
            <person name="Diallinas G."/>
            <person name="Emri T."/>
            <person name="Fekete E."/>
            <person name="Flipphi M."/>
            <person name="Freyberg S."/>
            <person name="Gallo A."/>
            <person name="Gournas C."/>
            <person name="Habgood R."/>
            <person name="Hainaut M."/>
            <person name="Harispe M.L."/>
            <person name="Henrissat B."/>
            <person name="Hilden K.S."/>
            <person name="Hope R."/>
            <person name="Hossain A."/>
            <person name="Karabika E."/>
            <person name="Karaffa L."/>
            <person name="Karanyi Z."/>
            <person name="Krasevec N."/>
            <person name="Kuo A."/>
            <person name="Kusch H."/>
            <person name="LaButti K."/>
            <person name="Lagendijk E.L."/>
            <person name="Lapidus A."/>
            <person name="Levasseur A."/>
            <person name="Lindquist E."/>
            <person name="Lipzen A."/>
            <person name="Logrieco A.F."/>
            <person name="MacCabe A."/>
            <person name="Maekelae M.R."/>
            <person name="Malavazi I."/>
            <person name="Melin P."/>
            <person name="Meyer V."/>
            <person name="Mielnichuk N."/>
            <person name="Miskei M."/>
            <person name="Molnar A.P."/>
            <person name="Mule G."/>
            <person name="Ngan C.Y."/>
            <person name="Orejas M."/>
            <person name="Orosz E."/>
            <person name="Ouedraogo J.P."/>
            <person name="Overkamp K.M."/>
            <person name="Park H.-S."/>
            <person name="Perrone G."/>
            <person name="Piumi F."/>
            <person name="Punt P.J."/>
            <person name="Ram A.F."/>
            <person name="Ramon A."/>
            <person name="Rauscher S."/>
            <person name="Record E."/>
            <person name="Riano-Pachon D.M."/>
            <person name="Robert V."/>
            <person name="Roehrig J."/>
            <person name="Ruller R."/>
            <person name="Salamov A."/>
            <person name="Salih N.S."/>
            <person name="Samson R.A."/>
            <person name="Sandor E."/>
            <person name="Sanguinetti M."/>
            <person name="Schuetze T."/>
            <person name="Sepcic K."/>
            <person name="Shelest E."/>
            <person name="Sherlock G."/>
            <person name="Sophianopoulou V."/>
            <person name="Squina F.M."/>
            <person name="Sun H."/>
            <person name="Susca A."/>
            <person name="Todd R.B."/>
            <person name="Tsang A."/>
            <person name="Unkles S.E."/>
            <person name="van de Wiele N."/>
            <person name="van Rossen-Uffink D."/>
            <person name="Oliveira J.V."/>
            <person name="Vesth T.C."/>
            <person name="Visser J."/>
            <person name="Yu J.-H."/>
            <person name="Zhou M."/>
            <person name="Andersen M.R."/>
            <person name="Archer D.B."/>
            <person name="Baker S.E."/>
            <person name="Benoit I."/>
            <person name="Brakhage A.A."/>
            <person name="Braus G.H."/>
            <person name="Fischer R."/>
            <person name="Frisvad J.C."/>
            <person name="Goldman G.H."/>
            <person name="Houbraken J."/>
            <person name="Oakley B."/>
            <person name="Pocsi I."/>
            <person name="Scazzocchio C."/>
            <person name="Seiboth B."/>
            <person name="vanKuyk P.A."/>
            <person name="Wortman J."/>
            <person name="Dyer P.S."/>
            <person name="Grigoriev I.V."/>
        </authorList>
    </citation>
    <scope>NUCLEOTIDE SEQUENCE [LARGE SCALE GENOMIC DNA]</scope>
    <source>
        <strain evidence="10">CBS 134.48</strain>
    </source>
</reference>
<keyword evidence="2" id="KW-0719">Serine esterase</keyword>
<evidence type="ECO:0000256" key="4">
    <source>
        <dbReference type="ARBA" id="ARBA00022729"/>
    </source>
</evidence>
<evidence type="ECO:0000256" key="5">
    <source>
        <dbReference type="ARBA" id="ARBA00022801"/>
    </source>
</evidence>
<dbReference type="PANTHER" id="PTHR33938">
    <property type="entry name" value="FERULOYL ESTERASE B-RELATED"/>
    <property type="match status" value="1"/>
</dbReference>
<dbReference type="InterPro" id="IPR011118">
    <property type="entry name" value="Tannase/feruloyl_esterase"/>
</dbReference>
<keyword evidence="4 8" id="KW-0732">Signal</keyword>
<keyword evidence="3" id="KW-0479">Metal-binding</keyword>
<evidence type="ECO:0000313" key="10">
    <source>
        <dbReference type="Proteomes" id="UP000184304"/>
    </source>
</evidence>
<keyword evidence="7" id="KW-1015">Disulfide bond</keyword>
<keyword evidence="6" id="KW-0106">Calcium</keyword>
<dbReference type="Pfam" id="PF07519">
    <property type="entry name" value="Tannase"/>
    <property type="match status" value="1"/>
</dbReference>
<dbReference type="InterPro" id="IPR029058">
    <property type="entry name" value="AB_hydrolase_fold"/>
</dbReference>
<keyword evidence="10" id="KW-1185">Reference proteome</keyword>
<sequence>MRSPLSILSAASVAALVAATSLDSVCTVDYVLARLPADDLIPGVSMNAESVVVNSVYNASVSGSYDYPDASFDYCNVTFSYTHAGLNDTVNVWYWLPAPDSFQYRYLSTGGSGYAINTLSTELPSGIIYGAVSGATDGGFGGFTSALDDIFPLENGTSNYEALYMFGYEAIHELSILGKEFAGLFFNASNTKIYSYYQSCSEGGRDGWSQVQRFGDQFDGVITGAPAIRFAFQQLLEVIVNETISYCDPLDGRTDGVVARSDLCRLNFNMSSIVGKPYYCAASSGGGSGPAKRGMSTTPAQNGTITKAGVEVAQAIIDGLKDSQGRQVYLSYQMGASFEDATTVYDSETASWDLSISQIGAEFVTRFLWLQDTSDLASLDNVTYDTLKGWMYEGWQRYEDSLHTTWPDLTLFRENGGKIIHYHGEADNSVPPASSVHYYESVRSVMYPYLSYNESIDSMHDWYRLYLVPGAAHCSPNDLQPNGPFPTTNLATLIDWVENGVEPVTLNATVLSGDYEGEEQKLCSWPLRPLWVNNATKMECVYDQASIDTWKWTFDAFPITVW</sequence>
<evidence type="ECO:0000256" key="7">
    <source>
        <dbReference type="ARBA" id="ARBA00023157"/>
    </source>
</evidence>
<organism evidence="9 10">
    <name type="scientific">Aspergillus tubingensis (strain CBS 134.48)</name>
    <dbReference type="NCBI Taxonomy" id="767770"/>
    <lineage>
        <taxon>Eukaryota</taxon>
        <taxon>Fungi</taxon>
        <taxon>Dikarya</taxon>
        <taxon>Ascomycota</taxon>
        <taxon>Pezizomycotina</taxon>
        <taxon>Eurotiomycetes</taxon>
        <taxon>Eurotiomycetidae</taxon>
        <taxon>Eurotiales</taxon>
        <taxon>Aspergillaceae</taxon>
        <taxon>Aspergillus</taxon>
        <taxon>Aspergillus subgen. Circumdati</taxon>
    </lineage>
</organism>
<dbReference type="Proteomes" id="UP000184304">
    <property type="component" value="Unassembled WGS sequence"/>
</dbReference>
<dbReference type="OrthoDB" id="3039123at2759"/>
<evidence type="ECO:0000313" key="9">
    <source>
        <dbReference type="EMBL" id="OJI87376.1"/>
    </source>
</evidence>
<dbReference type="AlphaFoldDB" id="A0A1L9NDK8"/>
<dbReference type="OMA" id="NVWYWLP"/>
<dbReference type="GO" id="GO:0046872">
    <property type="term" value="F:metal ion binding"/>
    <property type="evidence" value="ECO:0007669"/>
    <property type="project" value="UniProtKB-KW"/>
</dbReference>
<keyword evidence="5 8" id="KW-0378">Hydrolase</keyword>
<evidence type="ECO:0000256" key="6">
    <source>
        <dbReference type="ARBA" id="ARBA00022837"/>
    </source>
</evidence>
<proteinExistence type="inferred from homology"/>
<feature type="chain" id="PRO_5009734908" description="Carboxylic ester hydrolase" evidence="8">
    <location>
        <begin position="20"/>
        <end position="562"/>
    </location>
</feature>
<comment type="similarity">
    <text evidence="1 8">Belongs to the tannase family.</text>
</comment>
<dbReference type="VEuPathDB" id="FungiDB:ASPTUDRAFT_28323"/>
<dbReference type="GO" id="GO:0030600">
    <property type="term" value="F:feruloyl esterase activity"/>
    <property type="evidence" value="ECO:0007669"/>
    <property type="project" value="UniProtKB-ARBA"/>
</dbReference>
<gene>
    <name evidence="9" type="ORF">ASPTUDRAFT_28323</name>
</gene>
<evidence type="ECO:0000256" key="2">
    <source>
        <dbReference type="ARBA" id="ARBA00022487"/>
    </source>
</evidence>
<dbReference type="PANTHER" id="PTHR33938:SF16">
    <property type="entry name" value="CARBOXYLIC ESTER HYDROLASE"/>
    <property type="match status" value="1"/>
</dbReference>
<protein>
    <recommendedName>
        <fullName evidence="8">Carboxylic ester hydrolase</fullName>
        <ecNumber evidence="8">3.1.1.-</ecNumber>
    </recommendedName>
</protein>
<evidence type="ECO:0000256" key="3">
    <source>
        <dbReference type="ARBA" id="ARBA00022723"/>
    </source>
</evidence>
<accession>A0A1L9NDK8</accession>